<comment type="caution">
    <text evidence="1">The sequence shown here is derived from an EMBL/GenBank/DDBJ whole genome shotgun (WGS) entry which is preliminary data.</text>
</comment>
<dbReference type="RefSeq" id="WP_109826346.1">
    <property type="nucleotide sequence ID" value="NZ_QGKL01000042.1"/>
</dbReference>
<name>A0A317C6J6_9GAMM</name>
<organism evidence="1 2">
    <name type="scientific">Leucothrix arctica</name>
    <dbReference type="NCBI Taxonomy" id="1481894"/>
    <lineage>
        <taxon>Bacteria</taxon>
        <taxon>Pseudomonadati</taxon>
        <taxon>Pseudomonadota</taxon>
        <taxon>Gammaproteobacteria</taxon>
        <taxon>Thiotrichales</taxon>
        <taxon>Thiotrichaceae</taxon>
        <taxon>Leucothrix</taxon>
    </lineage>
</organism>
<evidence type="ECO:0000313" key="2">
    <source>
        <dbReference type="Proteomes" id="UP000245506"/>
    </source>
</evidence>
<dbReference type="Proteomes" id="UP000245506">
    <property type="component" value="Unassembled WGS sequence"/>
</dbReference>
<sequence>MSVNHTSSDSSNAYKLPAIFSLEGLKVLQLGANDSTDANRRYLAHHVKRYPLDLRVQVQRILINQDQGHLSGALQDLFIALKDNGLKLRQMVYSRVQAHLVKEEQDFFSNWLEKGYDESYNDRFIEGSVLSIGLVSKGLPLLSLSTKASSSYTSHYQEAVDCLEYGQLEVAQELLEQEMLNPEGDSRTEEELLRVYSYTKDYESKERLLALLMEQGRELSPDWKLSNTKEG</sequence>
<keyword evidence="2" id="KW-1185">Reference proteome</keyword>
<reference evidence="1 2" key="1">
    <citation type="submission" date="2018-05" db="EMBL/GenBank/DDBJ databases">
        <title>Leucothrix arctica sp. nov., isolated from Arctic seawater.</title>
        <authorList>
            <person name="Choi A."/>
            <person name="Baek K."/>
        </authorList>
    </citation>
    <scope>NUCLEOTIDE SEQUENCE [LARGE SCALE GENOMIC DNA]</scope>
    <source>
        <strain evidence="1 2">IMCC9719</strain>
    </source>
</reference>
<dbReference type="EMBL" id="QGKL01000042">
    <property type="protein sequence ID" value="PWQ93909.1"/>
    <property type="molecule type" value="Genomic_DNA"/>
</dbReference>
<accession>A0A317C6J6</accession>
<proteinExistence type="predicted"/>
<dbReference type="AlphaFoldDB" id="A0A317C6J6"/>
<dbReference type="OrthoDB" id="5622435at2"/>
<protein>
    <submittedName>
        <fullName evidence="1">Uncharacterized protein</fullName>
    </submittedName>
</protein>
<gene>
    <name evidence="1" type="ORF">DKT75_20120</name>
</gene>
<evidence type="ECO:0000313" key="1">
    <source>
        <dbReference type="EMBL" id="PWQ93909.1"/>
    </source>
</evidence>